<name>A0A9W9U6W3_9EURO</name>
<feature type="region of interest" description="Disordered" evidence="1">
    <location>
        <begin position="252"/>
        <end position="359"/>
    </location>
</feature>
<evidence type="ECO:0000313" key="3">
    <source>
        <dbReference type="Proteomes" id="UP001147746"/>
    </source>
</evidence>
<feature type="compositionally biased region" description="Polar residues" evidence="1">
    <location>
        <begin position="313"/>
        <end position="328"/>
    </location>
</feature>
<gene>
    <name evidence="2" type="ORF">N7476_004672</name>
</gene>
<sequence>MTSFFRELMENILSVFWRQYAAAQNQGYVPEVFFLCGGPARNRWFAKCIFDEIQKREPGMTCASETHVGTVAQGALSFAQNPFIETSVAGEDVGMTFLMDLSVPGDEWSEDRVEEAIGWGQPAGKGSRVELIKRVYRDRPGRPNRIISSDLYTSTEQFDRQKIRSDHDVDWDCRITYPLDGVRSHLVYLGSIEADIPHAELFPPDTAHRDVEAHFNFSIKPQGQLLKVEVSLQREEDSVLLRRSYVPAASWTPQSELTLEQGRHSDPLAFFPPGRAKRRRRGTRGTRLLPMAEVRNCGDSPAPERQVMRSPRLASSSTSDVPSLTTPSVAAEMESPSARVDHRSAEHDTCSKSSSLPGRPKIVRRSLVPKKRSFLLSPFLGSAHIVGENADPHAPFDVRKDTHLELAESEMLESRHMRGIKTRARRKVTVLPRHTKAS</sequence>
<dbReference type="EMBL" id="JAPZBO010000004">
    <property type="protein sequence ID" value="KAJ5318252.1"/>
    <property type="molecule type" value="Genomic_DNA"/>
</dbReference>
<evidence type="ECO:0000256" key="1">
    <source>
        <dbReference type="SAM" id="MobiDB-lite"/>
    </source>
</evidence>
<protein>
    <submittedName>
        <fullName evidence="2">Uncharacterized protein</fullName>
    </submittedName>
</protein>
<comment type="caution">
    <text evidence="2">The sequence shown here is derived from an EMBL/GenBank/DDBJ whole genome shotgun (WGS) entry which is preliminary data.</text>
</comment>
<reference evidence="2" key="2">
    <citation type="journal article" date="2023" name="IMA Fungus">
        <title>Comparative genomic study of the Penicillium genus elucidates a diverse pangenome and 15 lateral gene transfer events.</title>
        <authorList>
            <person name="Petersen C."/>
            <person name="Sorensen T."/>
            <person name="Nielsen M.R."/>
            <person name="Sondergaard T.E."/>
            <person name="Sorensen J.L."/>
            <person name="Fitzpatrick D.A."/>
            <person name="Frisvad J.C."/>
            <person name="Nielsen K.L."/>
        </authorList>
    </citation>
    <scope>NUCLEOTIDE SEQUENCE</scope>
    <source>
        <strain evidence="2">IBT 21472</strain>
    </source>
</reference>
<reference evidence="2" key="1">
    <citation type="submission" date="2022-12" db="EMBL/GenBank/DDBJ databases">
        <authorList>
            <person name="Petersen C."/>
        </authorList>
    </citation>
    <scope>NUCLEOTIDE SEQUENCE</scope>
    <source>
        <strain evidence="2">IBT 21472</strain>
    </source>
</reference>
<feature type="compositionally biased region" description="Basic and acidic residues" evidence="1">
    <location>
        <begin position="339"/>
        <end position="350"/>
    </location>
</feature>
<evidence type="ECO:0000313" key="2">
    <source>
        <dbReference type="EMBL" id="KAJ5318252.1"/>
    </source>
</evidence>
<proteinExistence type="predicted"/>
<dbReference type="AlphaFoldDB" id="A0A9W9U6W3"/>
<keyword evidence="3" id="KW-1185">Reference proteome</keyword>
<organism evidence="2 3">
    <name type="scientific">Penicillium atrosanguineum</name>
    <dbReference type="NCBI Taxonomy" id="1132637"/>
    <lineage>
        <taxon>Eukaryota</taxon>
        <taxon>Fungi</taxon>
        <taxon>Dikarya</taxon>
        <taxon>Ascomycota</taxon>
        <taxon>Pezizomycotina</taxon>
        <taxon>Eurotiomycetes</taxon>
        <taxon>Eurotiomycetidae</taxon>
        <taxon>Eurotiales</taxon>
        <taxon>Aspergillaceae</taxon>
        <taxon>Penicillium</taxon>
    </lineage>
</organism>
<feature type="compositionally biased region" description="Basic residues" evidence="1">
    <location>
        <begin position="275"/>
        <end position="284"/>
    </location>
</feature>
<dbReference type="Proteomes" id="UP001147746">
    <property type="component" value="Unassembled WGS sequence"/>
</dbReference>
<accession>A0A9W9U6W3</accession>